<dbReference type="SMART" id="SM00091">
    <property type="entry name" value="PAS"/>
    <property type="match status" value="2"/>
</dbReference>
<accession>A0ABQ6GVW5</accession>
<evidence type="ECO:0000259" key="3">
    <source>
        <dbReference type="PROSITE" id="PS50883"/>
    </source>
</evidence>
<protein>
    <submittedName>
        <fullName evidence="5">GGDEF domain-containing protein</fullName>
    </submittedName>
</protein>
<dbReference type="CDD" id="cd01948">
    <property type="entry name" value="EAL"/>
    <property type="match status" value="1"/>
</dbReference>
<dbReference type="Pfam" id="PF13426">
    <property type="entry name" value="PAS_9"/>
    <property type="match status" value="2"/>
</dbReference>
<dbReference type="Gene3D" id="3.20.20.450">
    <property type="entry name" value="EAL domain"/>
    <property type="match status" value="1"/>
</dbReference>
<proteinExistence type="predicted"/>
<dbReference type="InterPro" id="IPR001610">
    <property type="entry name" value="PAC"/>
</dbReference>
<dbReference type="SMART" id="SM00267">
    <property type="entry name" value="GGDEF"/>
    <property type="match status" value="1"/>
</dbReference>
<dbReference type="InterPro" id="IPR000700">
    <property type="entry name" value="PAS-assoc_C"/>
</dbReference>
<dbReference type="Pfam" id="PF00563">
    <property type="entry name" value="EAL"/>
    <property type="match status" value="1"/>
</dbReference>
<sequence length="690" mass="78394">MQSDYFRQHKRLTDICSEGLCVLTPKGKFLQVNASFIKMTGYSEQELLDLSIQDLDKHFCLPSTDTANAPIGNQLTTQLQHKNGSKIKVNLNVLYQQNVHDNILLNCQKVTHEPSRPAKNSIIENIFNNSTEAIVVTDNRGEIILTNTQFTHITGYNTTDVSGQTLAILKSGRHNNSFYQEFWHELNTKGVWSGEIWNKRKNGEIYPEWLNISSIRDANDEISYFIAQFSDISSIKRSENIQQFQAYHDPLTKLPNRRLLFERLAKLEQHDTVIDSTFAVLFCDLDRFKTINDTLGHNVGDEVLKAVADTLKGALRNTDTIARSGGDEFIIVIEGNEAIQHLERIAAQILAKFDAPIETKYGEFFISFSIGISKYPTDSSDIRELISFADIAMYQVKRIGGNNFCIFDPKQKQNILHKIELENIIHQSIDNKEFEVWYQPQINAKTREVYGVECLLRWQHPQHGFVSPELFIPIAERNGLIKELGEFVLTTACHQLRQWQINDIFTGMMAINVSPRQFDRDNLVGLLRKTLAEAAVPAHCIEIEVTESIFAKEDNFHISILEEIRNLGAKIAIDDFGTGYSSLARLKQLPIDNLKIDKSFIDHITSSDKDLSIVNALCLLSRSFNIDIIAEGVEHQQQANLLQQLGCHNHQGYLYGKPMPAKAFEQWLINFSLSPVIDPIKAKVTAITTN</sequence>
<dbReference type="NCBIfam" id="TIGR00254">
    <property type="entry name" value="GGDEF"/>
    <property type="match status" value="1"/>
</dbReference>
<feature type="domain" description="EAL" evidence="3">
    <location>
        <begin position="418"/>
        <end position="672"/>
    </location>
</feature>
<dbReference type="CDD" id="cd00130">
    <property type="entry name" value="PAS"/>
    <property type="match status" value="2"/>
</dbReference>
<dbReference type="SUPFAM" id="SSF55073">
    <property type="entry name" value="Nucleotide cyclase"/>
    <property type="match status" value="1"/>
</dbReference>
<dbReference type="InterPro" id="IPR000160">
    <property type="entry name" value="GGDEF_dom"/>
</dbReference>
<dbReference type="NCBIfam" id="TIGR00229">
    <property type="entry name" value="sensory_box"/>
    <property type="match status" value="2"/>
</dbReference>
<dbReference type="Gene3D" id="3.30.70.270">
    <property type="match status" value="1"/>
</dbReference>
<dbReference type="SUPFAM" id="SSF141868">
    <property type="entry name" value="EAL domain-like"/>
    <property type="match status" value="1"/>
</dbReference>
<evidence type="ECO:0000259" key="2">
    <source>
        <dbReference type="PROSITE" id="PS50113"/>
    </source>
</evidence>
<evidence type="ECO:0000259" key="4">
    <source>
        <dbReference type="PROSITE" id="PS50887"/>
    </source>
</evidence>
<feature type="domain" description="PAC" evidence="2">
    <location>
        <begin position="192"/>
        <end position="244"/>
    </location>
</feature>
<dbReference type="CDD" id="cd01949">
    <property type="entry name" value="GGDEF"/>
    <property type="match status" value="1"/>
</dbReference>
<dbReference type="PROSITE" id="PS50883">
    <property type="entry name" value="EAL"/>
    <property type="match status" value="1"/>
</dbReference>
<reference evidence="5 6" key="1">
    <citation type="submission" date="2023-03" db="EMBL/GenBank/DDBJ databases">
        <title>Draft genome sequence of Thalassotalea insulae KCTC 62186T.</title>
        <authorList>
            <person name="Sawabe T."/>
        </authorList>
    </citation>
    <scope>NUCLEOTIDE SEQUENCE [LARGE SCALE GENOMIC DNA]</scope>
    <source>
        <strain evidence="5 6">KCTC 62186</strain>
    </source>
</reference>
<evidence type="ECO:0000313" key="6">
    <source>
        <dbReference type="Proteomes" id="UP001157186"/>
    </source>
</evidence>
<dbReference type="PROSITE" id="PS50113">
    <property type="entry name" value="PAC"/>
    <property type="match status" value="1"/>
</dbReference>
<dbReference type="InterPro" id="IPR029787">
    <property type="entry name" value="Nucleotide_cyclase"/>
</dbReference>
<organism evidence="5 6">
    <name type="scientific">Thalassotalea insulae</name>
    <dbReference type="NCBI Taxonomy" id="2056778"/>
    <lineage>
        <taxon>Bacteria</taxon>
        <taxon>Pseudomonadati</taxon>
        <taxon>Pseudomonadota</taxon>
        <taxon>Gammaproteobacteria</taxon>
        <taxon>Alteromonadales</taxon>
        <taxon>Colwelliaceae</taxon>
        <taxon>Thalassotalea</taxon>
    </lineage>
</organism>
<feature type="domain" description="PAS" evidence="1">
    <location>
        <begin position="119"/>
        <end position="166"/>
    </location>
</feature>
<feature type="domain" description="GGDEF" evidence="4">
    <location>
        <begin position="276"/>
        <end position="409"/>
    </location>
</feature>
<keyword evidence="6" id="KW-1185">Reference proteome</keyword>
<dbReference type="InterPro" id="IPR035919">
    <property type="entry name" value="EAL_sf"/>
</dbReference>
<dbReference type="SUPFAM" id="SSF55785">
    <property type="entry name" value="PYP-like sensor domain (PAS domain)"/>
    <property type="match status" value="2"/>
</dbReference>
<dbReference type="SMART" id="SM00052">
    <property type="entry name" value="EAL"/>
    <property type="match status" value="1"/>
</dbReference>
<dbReference type="PROSITE" id="PS50887">
    <property type="entry name" value="GGDEF"/>
    <property type="match status" value="1"/>
</dbReference>
<dbReference type="InterPro" id="IPR001633">
    <property type="entry name" value="EAL_dom"/>
</dbReference>
<dbReference type="InterPro" id="IPR000014">
    <property type="entry name" value="PAS"/>
</dbReference>
<dbReference type="EMBL" id="BSST01000001">
    <property type="protein sequence ID" value="GLX79344.1"/>
    <property type="molecule type" value="Genomic_DNA"/>
</dbReference>
<evidence type="ECO:0000259" key="1">
    <source>
        <dbReference type="PROSITE" id="PS50112"/>
    </source>
</evidence>
<dbReference type="InterPro" id="IPR035965">
    <property type="entry name" value="PAS-like_dom_sf"/>
</dbReference>
<dbReference type="PROSITE" id="PS50112">
    <property type="entry name" value="PAS"/>
    <property type="match status" value="2"/>
</dbReference>
<dbReference type="InterPro" id="IPR052155">
    <property type="entry name" value="Biofilm_reg_signaling"/>
</dbReference>
<feature type="domain" description="PAS" evidence="1">
    <location>
        <begin position="22"/>
        <end position="49"/>
    </location>
</feature>
<gene>
    <name evidence="5" type="ORF">tinsulaeT_26840</name>
</gene>
<dbReference type="RefSeq" id="WP_284245254.1">
    <property type="nucleotide sequence ID" value="NZ_BSST01000001.1"/>
</dbReference>
<evidence type="ECO:0000313" key="5">
    <source>
        <dbReference type="EMBL" id="GLX79344.1"/>
    </source>
</evidence>
<dbReference type="Pfam" id="PF00990">
    <property type="entry name" value="GGDEF"/>
    <property type="match status" value="1"/>
</dbReference>
<dbReference type="InterPro" id="IPR043128">
    <property type="entry name" value="Rev_trsase/Diguanyl_cyclase"/>
</dbReference>
<comment type="caution">
    <text evidence="5">The sequence shown here is derived from an EMBL/GenBank/DDBJ whole genome shotgun (WGS) entry which is preliminary data.</text>
</comment>
<dbReference type="Gene3D" id="3.30.450.20">
    <property type="entry name" value="PAS domain"/>
    <property type="match status" value="2"/>
</dbReference>
<dbReference type="PANTHER" id="PTHR44757">
    <property type="entry name" value="DIGUANYLATE CYCLASE DGCP"/>
    <property type="match status" value="1"/>
</dbReference>
<dbReference type="PANTHER" id="PTHR44757:SF2">
    <property type="entry name" value="BIOFILM ARCHITECTURE MAINTENANCE PROTEIN MBAA"/>
    <property type="match status" value="1"/>
</dbReference>
<name>A0ABQ6GVW5_9GAMM</name>
<dbReference type="Proteomes" id="UP001157186">
    <property type="component" value="Unassembled WGS sequence"/>
</dbReference>
<dbReference type="SMART" id="SM00086">
    <property type="entry name" value="PAC"/>
    <property type="match status" value="1"/>
</dbReference>